<dbReference type="InterPro" id="IPR036390">
    <property type="entry name" value="WH_DNA-bd_sf"/>
</dbReference>
<comment type="caution">
    <text evidence="5">The sequence shown here is derived from an EMBL/GenBank/DDBJ whole genome shotgun (WGS) entry which is preliminary data.</text>
</comment>
<evidence type="ECO:0000313" key="6">
    <source>
        <dbReference type="Proteomes" id="UP000004947"/>
    </source>
</evidence>
<dbReference type="SUPFAM" id="SSF100950">
    <property type="entry name" value="NagB/RpiA/CoA transferase-like"/>
    <property type="match status" value="1"/>
</dbReference>
<dbReference type="PANTHER" id="PTHR30363">
    <property type="entry name" value="HTH-TYPE TRANSCRIPTIONAL REGULATOR SRLR-RELATED"/>
    <property type="match status" value="1"/>
</dbReference>
<reference evidence="5 6" key="1">
    <citation type="journal article" date="2010" name="J. Bacteriol.">
        <title>Genome sequence of Lentisphaera araneosa HTCC2155T, the type species of the order Lentisphaerales in the phylum Lentisphaerae.</title>
        <authorList>
            <person name="Thrash J.C."/>
            <person name="Cho J.C."/>
            <person name="Vergin K.L."/>
            <person name="Morris R.M."/>
            <person name="Giovannoni S.J."/>
        </authorList>
    </citation>
    <scope>NUCLEOTIDE SEQUENCE [LARGE SCALE GENOMIC DNA]</scope>
    <source>
        <strain evidence="5 6">HTCC2155</strain>
    </source>
</reference>
<feature type="domain" description="HTH deoR-type" evidence="4">
    <location>
        <begin position="5"/>
        <end position="60"/>
    </location>
</feature>
<dbReference type="GO" id="GO:0003700">
    <property type="term" value="F:DNA-binding transcription factor activity"/>
    <property type="evidence" value="ECO:0007669"/>
    <property type="project" value="InterPro"/>
</dbReference>
<evidence type="ECO:0000259" key="4">
    <source>
        <dbReference type="PROSITE" id="PS51000"/>
    </source>
</evidence>
<dbReference type="InterPro" id="IPR036388">
    <property type="entry name" value="WH-like_DNA-bd_sf"/>
</dbReference>
<dbReference type="InterPro" id="IPR037171">
    <property type="entry name" value="NagB/RpiA_transferase-like"/>
</dbReference>
<keyword evidence="6" id="KW-1185">Reference proteome</keyword>
<keyword evidence="1" id="KW-0805">Transcription regulation</keyword>
<dbReference type="Gene3D" id="1.10.10.10">
    <property type="entry name" value="Winged helix-like DNA-binding domain superfamily/Winged helix DNA-binding domain"/>
    <property type="match status" value="1"/>
</dbReference>
<evidence type="ECO:0000313" key="5">
    <source>
        <dbReference type="EMBL" id="EDM26922.1"/>
    </source>
</evidence>
<dbReference type="SMART" id="SM01134">
    <property type="entry name" value="DeoRC"/>
    <property type="match status" value="1"/>
</dbReference>
<dbReference type="PROSITE" id="PS00894">
    <property type="entry name" value="HTH_DEOR_1"/>
    <property type="match status" value="1"/>
</dbReference>
<dbReference type="Proteomes" id="UP000004947">
    <property type="component" value="Unassembled WGS sequence"/>
</dbReference>
<dbReference type="OrthoDB" id="7688673at2"/>
<protein>
    <submittedName>
        <fullName evidence="5">Transcriptional regulator (DeoR family) protein</fullName>
    </submittedName>
</protein>
<dbReference type="Pfam" id="PF00455">
    <property type="entry name" value="DeoRC"/>
    <property type="match status" value="1"/>
</dbReference>
<dbReference type="PANTHER" id="PTHR30363:SF44">
    <property type="entry name" value="AGA OPERON TRANSCRIPTIONAL REPRESSOR-RELATED"/>
    <property type="match status" value="1"/>
</dbReference>
<dbReference type="InterPro" id="IPR001034">
    <property type="entry name" value="DeoR_HTH"/>
</dbReference>
<dbReference type="STRING" id="313628.LNTAR_06739"/>
<dbReference type="EMBL" id="ABCK01000013">
    <property type="protein sequence ID" value="EDM26922.1"/>
    <property type="molecule type" value="Genomic_DNA"/>
</dbReference>
<dbReference type="InterPro" id="IPR050313">
    <property type="entry name" value="Carb_Metab_HTH_regulators"/>
</dbReference>
<dbReference type="SMART" id="SM00420">
    <property type="entry name" value="HTH_DEOR"/>
    <property type="match status" value="1"/>
</dbReference>
<dbReference type="InterPro" id="IPR018356">
    <property type="entry name" value="Tscrpt_reg_HTH_DeoR_CS"/>
</dbReference>
<evidence type="ECO:0000256" key="3">
    <source>
        <dbReference type="ARBA" id="ARBA00023163"/>
    </source>
</evidence>
<dbReference type="PRINTS" id="PR00037">
    <property type="entry name" value="HTHLACR"/>
</dbReference>
<evidence type="ECO:0000256" key="2">
    <source>
        <dbReference type="ARBA" id="ARBA00023125"/>
    </source>
</evidence>
<dbReference type="PROSITE" id="PS51000">
    <property type="entry name" value="HTH_DEOR_2"/>
    <property type="match status" value="1"/>
</dbReference>
<proteinExistence type="predicted"/>
<evidence type="ECO:0000256" key="1">
    <source>
        <dbReference type="ARBA" id="ARBA00023015"/>
    </source>
</evidence>
<accession>A6DNH4</accession>
<keyword evidence="3" id="KW-0804">Transcription</keyword>
<dbReference type="GO" id="GO:0003677">
    <property type="term" value="F:DNA binding"/>
    <property type="evidence" value="ECO:0007669"/>
    <property type="project" value="UniProtKB-KW"/>
</dbReference>
<dbReference type="AlphaFoldDB" id="A6DNH4"/>
<name>A6DNH4_9BACT</name>
<keyword evidence="2" id="KW-0238">DNA-binding</keyword>
<dbReference type="RefSeq" id="WP_007279412.1">
    <property type="nucleotide sequence ID" value="NZ_ABCK01000013.1"/>
</dbReference>
<dbReference type="eggNOG" id="COG1349">
    <property type="taxonomic scope" value="Bacteria"/>
</dbReference>
<gene>
    <name evidence="5" type="ORF">LNTAR_06739</name>
</gene>
<organism evidence="5 6">
    <name type="scientific">Lentisphaera araneosa HTCC2155</name>
    <dbReference type="NCBI Taxonomy" id="313628"/>
    <lineage>
        <taxon>Bacteria</taxon>
        <taxon>Pseudomonadati</taxon>
        <taxon>Lentisphaerota</taxon>
        <taxon>Lentisphaeria</taxon>
        <taxon>Lentisphaerales</taxon>
        <taxon>Lentisphaeraceae</taxon>
        <taxon>Lentisphaera</taxon>
    </lineage>
</organism>
<dbReference type="InterPro" id="IPR014036">
    <property type="entry name" value="DeoR-like_C"/>
</dbReference>
<dbReference type="SUPFAM" id="SSF46785">
    <property type="entry name" value="Winged helix' DNA-binding domain"/>
    <property type="match status" value="1"/>
</dbReference>
<dbReference type="Pfam" id="PF08220">
    <property type="entry name" value="HTH_DeoR"/>
    <property type="match status" value="1"/>
</dbReference>
<sequence length="255" mass="28685">MSVTADLRHKNIIDFLKLNGESKVIDLSHEFQVTEETIRRDLGRLENEGKLIRKHGGAILQEQSLLIEQSFEQRQIQNIKEKTAIAEHALSLISEGETIFMDGSTTTWQMSKIMPDIKITVITDSLRVFVNLSNHSNISLISIGGKLWHSTQTLVGPTAISTIQNYFVDKYFFSCQGIDKDWGISDNNNDVASVKSAMIANSNQKILLVDHSKIQKKSLVRFAALDQINHLITDQKCPQENIDSLKEHIASITIV</sequence>
<dbReference type="Gene3D" id="3.40.50.1360">
    <property type="match status" value="1"/>
</dbReference>